<evidence type="ECO:0000256" key="1">
    <source>
        <dbReference type="SAM" id="MobiDB-lite"/>
    </source>
</evidence>
<dbReference type="Proteomes" id="UP000260790">
    <property type="component" value="Unassembled WGS sequence"/>
</dbReference>
<gene>
    <name evidence="3" type="ORF">DXD09_09690</name>
</gene>
<evidence type="ECO:0000259" key="2">
    <source>
        <dbReference type="SMART" id="SM00892"/>
    </source>
</evidence>
<evidence type="ECO:0000313" key="3">
    <source>
        <dbReference type="EMBL" id="RGK44779.1"/>
    </source>
</evidence>
<dbReference type="GO" id="GO:0003676">
    <property type="term" value="F:nucleic acid binding"/>
    <property type="evidence" value="ECO:0007669"/>
    <property type="project" value="InterPro"/>
</dbReference>
<name>A0A8B2Z7R0_9LACO</name>
<dbReference type="GO" id="GO:0004519">
    <property type="term" value="F:endonuclease activity"/>
    <property type="evidence" value="ECO:0007669"/>
    <property type="project" value="UniProtKB-KW"/>
</dbReference>
<dbReference type="GO" id="GO:0016787">
    <property type="term" value="F:hydrolase activity"/>
    <property type="evidence" value="ECO:0007669"/>
    <property type="project" value="InterPro"/>
</dbReference>
<dbReference type="Pfam" id="PF01223">
    <property type="entry name" value="Endonuclease_NS"/>
    <property type="match status" value="1"/>
</dbReference>
<feature type="domain" description="DNA/RNA non-specific endonuclease/pyrophosphatase/phosphodiesterase" evidence="2">
    <location>
        <begin position="173"/>
        <end position="350"/>
    </location>
</feature>
<feature type="compositionally biased region" description="Low complexity" evidence="1">
    <location>
        <begin position="8"/>
        <end position="17"/>
    </location>
</feature>
<dbReference type="Gene3D" id="3.40.570.10">
    <property type="entry name" value="Extracellular Endonuclease, subunit A"/>
    <property type="match status" value="1"/>
</dbReference>
<protein>
    <submittedName>
        <fullName evidence="3">DNA/RNA non-specific endonuclease</fullName>
    </submittedName>
</protein>
<keyword evidence="3" id="KW-0255">Endonuclease</keyword>
<feature type="region of interest" description="Disordered" evidence="1">
    <location>
        <begin position="1"/>
        <end position="23"/>
    </location>
</feature>
<sequence length="356" mass="40022">MVRMRLSQAQGQQARQKQPVHSRGISIVQHGRNAGFSAEQRQIRGNQVRKYIYMNTYHEFMNLQQKYLTKQAMLEQEYLSVLKQTGYPVSPEELGSILIQRLITKMENEELPAGKSAVPINRATIEGCEVSKDLASSVLTKKIMKQLGDRIEYNGAGSFIICDGKNDLPKNLGMSRIIVNNIDEKRRPAEASAWLTEECLQKSPSSAAYAPPGYLAQYTLKNGVNLYTRGHLIAATFGNVNGTWNAKTNNQLNIVTQTQWANQSSTESNKGQAYYEKILRTILANGGVVNYRVRPLYSDNDKIPSGNQLMARWFSFDDSGRPVDEDSFNVFVPNVQNGWEIDYASGQARKVKKQVS</sequence>
<dbReference type="GO" id="GO:0046872">
    <property type="term" value="F:metal ion binding"/>
    <property type="evidence" value="ECO:0007669"/>
    <property type="project" value="InterPro"/>
</dbReference>
<organism evidence="3 4">
    <name type="scientific">Ligilactobacillus ruminis</name>
    <dbReference type="NCBI Taxonomy" id="1623"/>
    <lineage>
        <taxon>Bacteria</taxon>
        <taxon>Bacillati</taxon>
        <taxon>Bacillota</taxon>
        <taxon>Bacilli</taxon>
        <taxon>Lactobacillales</taxon>
        <taxon>Lactobacillaceae</taxon>
        <taxon>Ligilactobacillus</taxon>
    </lineage>
</organism>
<accession>A0A8B2Z7R0</accession>
<evidence type="ECO:0000313" key="4">
    <source>
        <dbReference type="Proteomes" id="UP000260790"/>
    </source>
</evidence>
<dbReference type="InterPro" id="IPR001604">
    <property type="entry name" value="Endo_G_ENPP1-like_dom"/>
</dbReference>
<dbReference type="SMART" id="SM00892">
    <property type="entry name" value="Endonuclease_NS"/>
    <property type="match status" value="1"/>
</dbReference>
<reference evidence="3 4" key="1">
    <citation type="submission" date="2018-08" db="EMBL/GenBank/DDBJ databases">
        <title>A genome reference for cultivated species of the human gut microbiota.</title>
        <authorList>
            <person name="Zou Y."/>
            <person name="Xue W."/>
            <person name="Luo G."/>
        </authorList>
    </citation>
    <scope>NUCLEOTIDE SEQUENCE [LARGE SCALE GENOMIC DNA]</scope>
    <source>
        <strain evidence="3 4">TF10-9AT</strain>
    </source>
</reference>
<comment type="caution">
    <text evidence="3">The sequence shown here is derived from an EMBL/GenBank/DDBJ whole genome shotgun (WGS) entry which is preliminary data.</text>
</comment>
<dbReference type="EMBL" id="QSQR01000011">
    <property type="protein sequence ID" value="RGK44779.1"/>
    <property type="molecule type" value="Genomic_DNA"/>
</dbReference>
<keyword evidence="3" id="KW-0540">Nuclease</keyword>
<dbReference type="AlphaFoldDB" id="A0A8B2Z7R0"/>
<proteinExistence type="predicted"/>
<dbReference type="InterPro" id="IPR044929">
    <property type="entry name" value="DNA/RNA_non-sp_Endonuclease_sf"/>
</dbReference>
<keyword evidence="3" id="KW-0378">Hydrolase</keyword>